<evidence type="ECO:0000259" key="2">
    <source>
        <dbReference type="Pfam" id="PF08718"/>
    </source>
</evidence>
<gene>
    <name evidence="3" type="ORF">EDB81DRAFT_886091</name>
</gene>
<keyword evidence="4" id="KW-1185">Reference proteome</keyword>
<dbReference type="GO" id="GO:0005829">
    <property type="term" value="C:cytosol"/>
    <property type="evidence" value="ECO:0007669"/>
    <property type="project" value="TreeGrafter"/>
</dbReference>
<evidence type="ECO:0000256" key="1">
    <source>
        <dbReference type="ARBA" id="ARBA00022448"/>
    </source>
</evidence>
<organism evidence="3 4">
    <name type="scientific">Dactylonectria macrodidyma</name>
    <dbReference type="NCBI Taxonomy" id="307937"/>
    <lineage>
        <taxon>Eukaryota</taxon>
        <taxon>Fungi</taxon>
        <taxon>Dikarya</taxon>
        <taxon>Ascomycota</taxon>
        <taxon>Pezizomycotina</taxon>
        <taxon>Sordariomycetes</taxon>
        <taxon>Hypocreomycetidae</taxon>
        <taxon>Hypocreales</taxon>
        <taxon>Nectriaceae</taxon>
        <taxon>Dactylonectria</taxon>
    </lineage>
</organism>
<protein>
    <submittedName>
        <fullName evidence="3">Glycolipid transfer protein</fullName>
    </submittedName>
</protein>
<dbReference type="GO" id="GO:0016020">
    <property type="term" value="C:membrane"/>
    <property type="evidence" value="ECO:0007669"/>
    <property type="project" value="TreeGrafter"/>
</dbReference>
<dbReference type="Gene3D" id="1.10.3520.10">
    <property type="entry name" value="Glycolipid transfer protein"/>
    <property type="match status" value="1"/>
</dbReference>
<dbReference type="Pfam" id="PF08718">
    <property type="entry name" value="GLTP"/>
    <property type="match status" value="1"/>
</dbReference>
<dbReference type="SUPFAM" id="SSF110004">
    <property type="entry name" value="Glycolipid transfer protein, GLTP"/>
    <property type="match status" value="1"/>
</dbReference>
<dbReference type="PANTHER" id="PTHR10219">
    <property type="entry name" value="GLYCOLIPID TRANSFER PROTEIN-RELATED"/>
    <property type="match status" value="1"/>
</dbReference>
<name>A0A9P9EGD8_9HYPO</name>
<dbReference type="InterPro" id="IPR014830">
    <property type="entry name" value="Glycolipid_transfer_prot_dom"/>
</dbReference>
<keyword evidence="1" id="KW-0813">Transport</keyword>
<accession>A0A9P9EGD8</accession>
<dbReference type="EMBL" id="JAGMUV010000012">
    <property type="protein sequence ID" value="KAH7137775.1"/>
    <property type="molecule type" value="Genomic_DNA"/>
</dbReference>
<dbReference type="Proteomes" id="UP000738349">
    <property type="component" value="Unassembled WGS sequence"/>
</dbReference>
<dbReference type="InterPro" id="IPR036497">
    <property type="entry name" value="GLTP_sf"/>
</dbReference>
<dbReference type="GO" id="GO:1902388">
    <property type="term" value="F:ceramide 1-phosphate transfer activity"/>
    <property type="evidence" value="ECO:0007669"/>
    <property type="project" value="TreeGrafter"/>
</dbReference>
<evidence type="ECO:0000313" key="4">
    <source>
        <dbReference type="Proteomes" id="UP000738349"/>
    </source>
</evidence>
<dbReference type="AlphaFoldDB" id="A0A9P9EGD8"/>
<dbReference type="PANTHER" id="PTHR10219:SF25">
    <property type="entry name" value="PLECKSTRIN HOMOLOGY DOMAIN-CONTAINING FAMILY A MEMBER 8"/>
    <property type="match status" value="1"/>
</dbReference>
<sequence length="203" mass="22010">MSASISTPLDNLGKSLVLLDASVSPDGQISSSEFLAAIDSLHAVFDAVGSDALEGGRNDSAENVLKIRNLGLSLPDHSQYLQALIRAERATGKHEATEALLWLTRGLEFYIASVKRFTSNESENLPDSIMNAYKNTLKKHHGFVAKMAIKVAVSKTCPTRDEVFAKLGQDTSTVTSALRASATTFERVLGVLAPFLRRDDIKF</sequence>
<proteinExistence type="predicted"/>
<feature type="domain" description="Glycolipid transfer protein" evidence="2">
    <location>
        <begin position="29"/>
        <end position="168"/>
    </location>
</feature>
<evidence type="ECO:0000313" key="3">
    <source>
        <dbReference type="EMBL" id="KAH7137775.1"/>
    </source>
</evidence>
<reference evidence="3" key="1">
    <citation type="journal article" date="2021" name="Nat. Commun.">
        <title>Genetic determinants of endophytism in the Arabidopsis root mycobiome.</title>
        <authorList>
            <person name="Mesny F."/>
            <person name="Miyauchi S."/>
            <person name="Thiergart T."/>
            <person name="Pickel B."/>
            <person name="Atanasova L."/>
            <person name="Karlsson M."/>
            <person name="Huettel B."/>
            <person name="Barry K.W."/>
            <person name="Haridas S."/>
            <person name="Chen C."/>
            <person name="Bauer D."/>
            <person name="Andreopoulos W."/>
            <person name="Pangilinan J."/>
            <person name="LaButti K."/>
            <person name="Riley R."/>
            <person name="Lipzen A."/>
            <person name="Clum A."/>
            <person name="Drula E."/>
            <person name="Henrissat B."/>
            <person name="Kohler A."/>
            <person name="Grigoriev I.V."/>
            <person name="Martin F.M."/>
            <person name="Hacquard S."/>
        </authorList>
    </citation>
    <scope>NUCLEOTIDE SEQUENCE</scope>
    <source>
        <strain evidence="3">MPI-CAGE-AT-0147</strain>
    </source>
</reference>
<dbReference type="OrthoDB" id="205255at2759"/>
<comment type="caution">
    <text evidence="3">The sequence shown here is derived from an EMBL/GenBank/DDBJ whole genome shotgun (WGS) entry which is preliminary data.</text>
</comment>
<dbReference type="GO" id="GO:1902387">
    <property type="term" value="F:ceramide 1-phosphate binding"/>
    <property type="evidence" value="ECO:0007669"/>
    <property type="project" value="TreeGrafter"/>
</dbReference>